<dbReference type="AlphaFoldDB" id="A0A0E9WQM4"/>
<reference evidence="1" key="1">
    <citation type="submission" date="2014-11" db="EMBL/GenBank/DDBJ databases">
        <authorList>
            <person name="Amaro Gonzalez C."/>
        </authorList>
    </citation>
    <scope>NUCLEOTIDE SEQUENCE</scope>
</reference>
<evidence type="ECO:0000313" key="1">
    <source>
        <dbReference type="EMBL" id="JAH92682.1"/>
    </source>
</evidence>
<accession>A0A0E9WQM4</accession>
<sequence length="73" mass="7951">MPHIPESFQRNHSLRKSASVCVCVCVCVCACARQHVCVCFLGQSLSSCILVSLSRIVATIPYSTQTPQKPLTN</sequence>
<organism evidence="1">
    <name type="scientific">Anguilla anguilla</name>
    <name type="common">European freshwater eel</name>
    <name type="synonym">Muraena anguilla</name>
    <dbReference type="NCBI Taxonomy" id="7936"/>
    <lineage>
        <taxon>Eukaryota</taxon>
        <taxon>Metazoa</taxon>
        <taxon>Chordata</taxon>
        <taxon>Craniata</taxon>
        <taxon>Vertebrata</taxon>
        <taxon>Euteleostomi</taxon>
        <taxon>Actinopterygii</taxon>
        <taxon>Neopterygii</taxon>
        <taxon>Teleostei</taxon>
        <taxon>Anguilliformes</taxon>
        <taxon>Anguillidae</taxon>
        <taxon>Anguilla</taxon>
    </lineage>
</organism>
<dbReference type="EMBL" id="GBXM01015895">
    <property type="protein sequence ID" value="JAH92682.1"/>
    <property type="molecule type" value="Transcribed_RNA"/>
</dbReference>
<name>A0A0E9WQM4_ANGAN</name>
<reference evidence="1" key="2">
    <citation type="journal article" date="2015" name="Fish Shellfish Immunol.">
        <title>Early steps in the European eel (Anguilla anguilla)-Vibrio vulnificus interaction in the gills: Role of the RtxA13 toxin.</title>
        <authorList>
            <person name="Callol A."/>
            <person name="Pajuelo D."/>
            <person name="Ebbesson L."/>
            <person name="Teles M."/>
            <person name="MacKenzie S."/>
            <person name="Amaro C."/>
        </authorList>
    </citation>
    <scope>NUCLEOTIDE SEQUENCE</scope>
</reference>
<proteinExistence type="predicted"/>
<protein>
    <submittedName>
        <fullName evidence="1">Uncharacterized protein</fullName>
    </submittedName>
</protein>